<dbReference type="EMBL" id="CP075156">
    <property type="protein sequence ID" value="UTX44086.1"/>
    <property type="molecule type" value="Genomic_DNA"/>
</dbReference>
<reference evidence="3" key="1">
    <citation type="submission" date="2021-05" db="EMBL/GenBank/DDBJ databases">
        <title>Encephalitozoon hellem ATCC 50604 Complete Genome.</title>
        <authorList>
            <person name="Mascarenhas dos Santos A.C."/>
            <person name="Julian A.T."/>
            <person name="Pombert J.-F."/>
        </authorList>
    </citation>
    <scope>NUCLEOTIDE SEQUENCE</scope>
    <source>
        <strain evidence="3">ATCC 50604</strain>
    </source>
</reference>
<dbReference type="EMBL" id="CP075157">
    <property type="protein sequence ID" value="UTX44481.1"/>
    <property type="molecule type" value="Genomic_DNA"/>
</dbReference>
<evidence type="ECO:0000313" key="2">
    <source>
        <dbReference type="EMBL" id="UTX44086.1"/>
    </source>
</evidence>
<name>A0A9Q9FAL1_ENCHE</name>
<gene>
    <name evidence="1" type="ORF">GPU96_07g14170</name>
    <name evidence="2" type="ORF">GPU96_10g18720</name>
    <name evidence="3" type="ORF">GPU96_11g22850</name>
</gene>
<organism evidence="3 4">
    <name type="scientific">Encephalitozoon hellem</name>
    <name type="common">Microsporidian parasite</name>
    <dbReference type="NCBI Taxonomy" id="27973"/>
    <lineage>
        <taxon>Eukaryota</taxon>
        <taxon>Fungi</taxon>
        <taxon>Fungi incertae sedis</taxon>
        <taxon>Microsporidia</taxon>
        <taxon>Unikaryonidae</taxon>
        <taxon>Encephalitozoon</taxon>
    </lineage>
</organism>
<proteinExistence type="predicted"/>
<dbReference type="Proteomes" id="UP001059546">
    <property type="component" value="Chromosome VII"/>
</dbReference>
<dbReference type="AlphaFoldDB" id="A0A9Q9FAL1"/>
<evidence type="ECO:0000313" key="1">
    <source>
        <dbReference type="EMBL" id="UTX43653.1"/>
    </source>
</evidence>
<sequence length="275" mass="30507">MGRLWRAARSWASVFGRNLWREFDGSEELKGACERMARGWMGCRDAVEDTRLFRVGRRMMEVSSSVMRASDASIGIALRAGGGLLCRRREFQRRLDMVFRIPQYYGGVRSSGPSVAAKDGSGECLRKRGGLVEYRGSVMKRIWRLCSVVKSRLSSDERAIEEIENRCVGEILRGLGSEPVSGLCTEEGMEDLKNLALEVGGGRDVWTTDIRNTSTSGSVAKGMFECEFEAEIATGDRMCVGGDRHVFLIRGRFVNGAGCEDGGWYLSSLAWTRIG</sequence>
<dbReference type="EMBL" id="CP075153">
    <property type="protein sequence ID" value="UTX43653.1"/>
    <property type="molecule type" value="Genomic_DNA"/>
</dbReference>
<dbReference type="Proteomes" id="UP001059546">
    <property type="component" value="Chromosome XI"/>
</dbReference>
<evidence type="ECO:0000313" key="3">
    <source>
        <dbReference type="EMBL" id="UTX44481.1"/>
    </source>
</evidence>
<protein>
    <submittedName>
        <fullName evidence="3">Uncharacterized protein</fullName>
    </submittedName>
</protein>
<evidence type="ECO:0000313" key="4">
    <source>
        <dbReference type="Proteomes" id="UP001059546"/>
    </source>
</evidence>
<dbReference type="Proteomes" id="UP001059546">
    <property type="component" value="Chromosome X"/>
</dbReference>
<accession>A0A9Q9FAL1</accession>